<dbReference type="InterPro" id="IPR000792">
    <property type="entry name" value="Tscrpt_reg_LuxR_C"/>
</dbReference>
<dbReference type="PROSITE" id="PS50110">
    <property type="entry name" value="RESPONSE_REGULATORY"/>
    <property type="match status" value="1"/>
</dbReference>
<evidence type="ECO:0000313" key="10">
    <source>
        <dbReference type="Proteomes" id="UP001252613"/>
    </source>
</evidence>
<dbReference type="Pfam" id="PF00196">
    <property type="entry name" value="GerE"/>
    <property type="match status" value="1"/>
</dbReference>
<protein>
    <submittedName>
        <fullName evidence="9">FixJ family two-component response regulator</fullName>
    </submittedName>
</protein>
<evidence type="ECO:0000256" key="4">
    <source>
        <dbReference type="ARBA" id="ARBA00023125"/>
    </source>
</evidence>
<dbReference type="AlphaFoldDB" id="A0AAW8MD07"/>
<dbReference type="EMBL" id="JAVDVC010000007">
    <property type="protein sequence ID" value="MDR6959608.1"/>
    <property type="molecule type" value="Genomic_DNA"/>
</dbReference>
<accession>A0AAW8MD07</accession>
<name>A0AAW8MD07_9PSED</name>
<dbReference type="InterPro" id="IPR001789">
    <property type="entry name" value="Sig_transdc_resp-reg_receiver"/>
</dbReference>
<organism evidence="9 10">
    <name type="scientific">Pseudomonas brassicacearum</name>
    <dbReference type="NCBI Taxonomy" id="930166"/>
    <lineage>
        <taxon>Bacteria</taxon>
        <taxon>Pseudomonadati</taxon>
        <taxon>Pseudomonadota</taxon>
        <taxon>Gammaproteobacteria</taxon>
        <taxon>Pseudomonadales</taxon>
        <taxon>Pseudomonadaceae</taxon>
        <taxon>Pseudomonas</taxon>
    </lineage>
</organism>
<feature type="domain" description="Response regulatory" evidence="8">
    <location>
        <begin position="13"/>
        <end position="127"/>
    </location>
</feature>
<evidence type="ECO:0000259" key="7">
    <source>
        <dbReference type="PROSITE" id="PS50043"/>
    </source>
</evidence>
<proteinExistence type="predicted"/>
<dbReference type="CDD" id="cd17537">
    <property type="entry name" value="REC_FixJ"/>
    <property type="match status" value="1"/>
</dbReference>
<reference evidence="9" key="1">
    <citation type="submission" date="2023-07" db="EMBL/GenBank/DDBJ databases">
        <title>Sorghum-associated microbial communities from plants grown in Nebraska, USA.</title>
        <authorList>
            <person name="Schachtman D."/>
        </authorList>
    </citation>
    <scope>NUCLEOTIDE SEQUENCE</scope>
    <source>
        <strain evidence="9">3432</strain>
    </source>
</reference>
<dbReference type="GO" id="GO:0006355">
    <property type="term" value="P:regulation of DNA-templated transcription"/>
    <property type="evidence" value="ECO:0007669"/>
    <property type="project" value="InterPro"/>
</dbReference>
<evidence type="ECO:0000256" key="1">
    <source>
        <dbReference type="ARBA" id="ARBA00022553"/>
    </source>
</evidence>
<evidence type="ECO:0000313" key="9">
    <source>
        <dbReference type="EMBL" id="MDR6959608.1"/>
    </source>
</evidence>
<dbReference type="SMART" id="SM00448">
    <property type="entry name" value="REC"/>
    <property type="match status" value="1"/>
</dbReference>
<dbReference type="Gene3D" id="1.10.10.10">
    <property type="entry name" value="Winged helix-like DNA-binding domain superfamily/Winged helix DNA-binding domain"/>
    <property type="match status" value="1"/>
</dbReference>
<dbReference type="PANTHER" id="PTHR44688:SF16">
    <property type="entry name" value="DNA-BINDING TRANSCRIPTIONAL ACTIVATOR DEVR_DOSR"/>
    <property type="match status" value="1"/>
</dbReference>
<comment type="caution">
    <text evidence="9">The sequence shown here is derived from an EMBL/GenBank/DDBJ whole genome shotgun (WGS) entry which is preliminary data.</text>
</comment>
<keyword evidence="4" id="KW-0238">DNA-binding</keyword>
<dbReference type="Proteomes" id="UP001252613">
    <property type="component" value="Unassembled WGS sequence"/>
</dbReference>
<dbReference type="PANTHER" id="PTHR44688">
    <property type="entry name" value="DNA-BINDING TRANSCRIPTIONAL ACTIVATOR DEVR_DOSR"/>
    <property type="match status" value="1"/>
</dbReference>
<dbReference type="SUPFAM" id="SSF46894">
    <property type="entry name" value="C-terminal effector domain of the bipartite response regulators"/>
    <property type="match status" value="1"/>
</dbReference>
<dbReference type="FunFam" id="3.40.50.2300:FF:000018">
    <property type="entry name" value="DNA-binding transcriptional regulator NtrC"/>
    <property type="match status" value="1"/>
</dbReference>
<dbReference type="CDD" id="cd06170">
    <property type="entry name" value="LuxR_C_like"/>
    <property type="match status" value="1"/>
</dbReference>
<gene>
    <name evidence="9" type="ORF">J2W43_003608</name>
</gene>
<dbReference type="PROSITE" id="PS00622">
    <property type="entry name" value="HTH_LUXR_1"/>
    <property type="match status" value="1"/>
</dbReference>
<evidence type="ECO:0000256" key="6">
    <source>
        <dbReference type="PROSITE-ProRule" id="PRU00169"/>
    </source>
</evidence>
<dbReference type="InterPro" id="IPR016032">
    <property type="entry name" value="Sig_transdc_resp-reg_C-effctor"/>
</dbReference>
<dbReference type="InterPro" id="IPR036388">
    <property type="entry name" value="WH-like_DNA-bd_sf"/>
</dbReference>
<dbReference type="SUPFAM" id="SSF52172">
    <property type="entry name" value="CheY-like"/>
    <property type="match status" value="1"/>
</dbReference>
<keyword evidence="5" id="KW-0804">Transcription</keyword>
<keyword evidence="1 6" id="KW-0597">Phosphoprotein</keyword>
<dbReference type="PRINTS" id="PR00038">
    <property type="entry name" value="HTHLUXR"/>
</dbReference>
<keyword evidence="3" id="KW-0805">Transcription regulation</keyword>
<dbReference type="Pfam" id="PF00072">
    <property type="entry name" value="Response_reg"/>
    <property type="match status" value="1"/>
</dbReference>
<evidence type="ECO:0000256" key="5">
    <source>
        <dbReference type="ARBA" id="ARBA00023163"/>
    </source>
</evidence>
<feature type="modified residue" description="4-aspartylphosphate" evidence="6">
    <location>
        <position position="62"/>
    </location>
</feature>
<evidence type="ECO:0000256" key="3">
    <source>
        <dbReference type="ARBA" id="ARBA00023015"/>
    </source>
</evidence>
<dbReference type="SMART" id="SM00421">
    <property type="entry name" value="HTH_LUXR"/>
    <property type="match status" value="1"/>
</dbReference>
<dbReference type="Gene3D" id="3.40.50.2300">
    <property type="match status" value="1"/>
</dbReference>
<dbReference type="PROSITE" id="PS50043">
    <property type="entry name" value="HTH_LUXR_2"/>
    <property type="match status" value="1"/>
</dbReference>
<dbReference type="GO" id="GO:0003677">
    <property type="term" value="F:DNA binding"/>
    <property type="evidence" value="ECO:0007669"/>
    <property type="project" value="UniProtKB-KW"/>
</dbReference>
<dbReference type="InterPro" id="IPR011006">
    <property type="entry name" value="CheY-like_superfamily"/>
</dbReference>
<sequence>MSKTEVDGRTEAMIYIVDDDSSVRASLQDLLASVGLASTAFGSAREFMDAERPDVPACLILDVRMPGLSGLDFQQEMARLNILLPVVFITAHGDIPMSVKAMKAGALEFLTKPFREQDLLDAISLGLTRDKERRRTAAMVDELKRRHDALTDGEREVMDRVVSGLLNKQVAAQLGLSEVTVKVRRGSLMRKMQADSLAALVKMSEKLKDARGS</sequence>
<evidence type="ECO:0000259" key="8">
    <source>
        <dbReference type="PROSITE" id="PS50110"/>
    </source>
</evidence>
<dbReference type="GO" id="GO:0000160">
    <property type="term" value="P:phosphorelay signal transduction system"/>
    <property type="evidence" value="ECO:0007669"/>
    <property type="project" value="UniProtKB-KW"/>
</dbReference>
<keyword evidence="2" id="KW-0902">Two-component regulatory system</keyword>
<evidence type="ECO:0000256" key="2">
    <source>
        <dbReference type="ARBA" id="ARBA00023012"/>
    </source>
</evidence>
<feature type="domain" description="HTH luxR-type" evidence="7">
    <location>
        <begin position="143"/>
        <end position="208"/>
    </location>
</feature>
<dbReference type="RefSeq" id="WP_310363139.1">
    <property type="nucleotide sequence ID" value="NZ_JAVDVC010000007.1"/>
</dbReference>